<evidence type="ECO:0000313" key="13">
    <source>
        <dbReference type="EMBL" id="AKQ78460.1"/>
    </source>
</evidence>
<comment type="subcellular location">
    <subcellularLocation>
        <location evidence="1">Membrane</location>
        <topology evidence="1">Multi-pass membrane protein</topology>
    </subcellularLocation>
    <subcellularLocation>
        <location evidence="11">Mitochondrion inner membrane</location>
        <topology evidence="11">Multi-pass membrane protein</topology>
    </subcellularLocation>
</comment>
<gene>
    <name evidence="13" type="primary">ATP6</name>
</gene>
<reference evidence="13" key="1">
    <citation type="submission" date="2015-03" db="EMBL/GenBank/DDBJ databases">
        <title>Complete M-type mitochondrial genome of freshwater mussel, Unio douglasiae.</title>
        <authorList>
            <person name="Xue T."/>
            <person name="Wang G."/>
            <person name="Li J."/>
        </authorList>
    </citation>
    <scope>NUCLEOTIDE SEQUENCE</scope>
    <source>
        <tissue evidence="13">Gonad</tissue>
    </source>
</reference>
<feature type="transmembrane region" description="Helical" evidence="12">
    <location>
        <begin position="20"/>
        <end position="37"/>
    </location>
</feature>
<keyword evidence="8" id="KW-0406">Ion transport</keyword>
<evidence type="ECO:0000256" key="2">
    <source>
        <dbReference type="ARBA" id="ARBA00006810"/>
    </source>
</evidence>
<dbReference type="InterPro" id="IPR000568">
    <property type="entry name" value="ATP_synth_F0_asu"/>
</dbReference>
<feature type="transmembrane region" description="Helical" evidence="12">
    <location>
        <begin position="71"/>
        <end position="88"/>
    </location>
</feature>
<sequence>MLVDIFSSLDYYTYISEETSNLILGYFFFYVGVLGVCPNKGKLWIGLSPFGMVTSKLDSMLIGVVLDSKGMRFGGLVLGCYGVFWMLLSCNFGGMVPAGFSVSSQLSVGLSLGFIWWLWSVFSGLCFNWKEFLAHLLPASTPLLLCPLMVLIETTSVLIRPVTLAVRLVANITMGHLVLSLMGAGSIIGIGSLAFGGYVLFEFFVCGLQAYVFTLLVSLYSMDHPDYKL</sequence>
<dbReference type="InterPro" id="IPR035908">
    <property type="entry name" value="F0_ATP_A_sf"/>
</dbReference>
<evidence type="ECO:0000256" key="6">
    <source>
        <dbReference type="ARBA" id="ARBA00022781"/>
    </source>
</evidence>
<evidence type="ECO:0000256" key="11">
    <source>
        <dbReference type="RuleBase" id="RU004450"/>
    </source>
</evidence>
<comment type="similarity">
    <text evidence="2">Belongs to the ATPase A chain family.</text>
</comment>
<dbReference type="Gene3D" id="1.20.120.220">
    <property type="entry name" value="ATP synthase, F0 complex, subunit A"/>
    <property type="match status" value="1"/>
</dbReference>
<evidence type="ECO:0000256" key="3">
    <source>
        <dbReference type="ARBA" id="ARBA00022448"/>
    </source>
</evidence>
<organism evidence="13">
    <name type="scientific">Nodularia douglasiae</name>
    <dbReference type="NCBI Taxonomy" id="1830228"/>
    <lineage>
        <taxon>Eukaryota</taxon>
        <taxon>Metazoa</taxon>
        <taxon>Spiralia</taxon>
        <taxon>Lophotrochozoa</taxon>
        <taxon>Mollusca</taxon>
        <taxon>Bivalvia</taxon>
        <taxon>Autobranchia</taxon>
        <taxon>Heteroconchia</taxon>
        <taxon>Palaeoheterodonta</taxon>
        <taxon>Unionida</taxon>
        <taxon>Unionoidea</taxon>
        <taxon>Unionidae</taxon>
        <taxon>Unioninae</taxon>
        <taxon>Nodularia</taxon>
    </lineage>
</organism>
<feature type="transmembrane region" description="Helical" evidence="12">
    <location>
        <begin position="44"/>
        <end position="65"/>
    </location>
</feature>
<evidence type="ECO:0000256" key="8">
    <source>
        <dbReference type="ARBA" id="ARBA00023065"/>
    </source>
</evidence>
<dbReference type="EMBL" id="KP970613">
    <property type="protein sequence ID" value="AKQ78460.1"/>
    <property type="molecule type" value="Genomic_DNA"/>
</dbReference>
<evidence type="ECO:0000256" key="12">
    <source>
        <dbReference type="SAM" id="Phobius"/>
    </source>
</evidence>
<dbReference type="PRINTS" id="PR00123">
    <property type="entry name" value="ATPASEA"/>
</dbReference>
<keyword evidence="6" id="KW-0375">Hydrogen ion transport</keyword>
<keyword evidence="3" id="KW-0813">Transport</keyword>
<dbReference type="GO" id="GO:0045259">
    <property type="term" value="C:proton-transporting ATP synthase complex"/>
    <property type="evidence" value="ECO:0007669"/>
    <property type="project" value="UniProtKB-KW"/>
</dbReference>
<dbReference type="GO" id="GO:0005743">
    <property type="term" value="C:mitochondrial inner membrane"/>
    <property type="evidence" value="ECO:0007669"/>
    <property type="project" value="UniProtKB-SubCell"/>
</dbReference>
<evidence type="ECO:0000256" key="10">
    <source>
        <dbReference type="ARBA" id="ARBA00023310"/>
    </source>
</evidence>
<dbReference type="Pfam" id="PF00119">
    <property type="entry name" value="ATP-synt_A"/>
    <property type="match status" value="1"/>
</dbReference>
<geneLocation type="mitochondrion" evidence="13"/>
<dbReference type="PANTHER" id="PTHR11410:SF0">
    <property type="entry name" value="ATP SYNTHASE SUBUNIT A"/>
    <property type="match status" value="1"/>
</dbReference>
<dbReference type="CDD" id="cd00310">
    <property type="entry name" value="ATP-synt_Fo_a_6"/>
    <property type="match status" value="1"/>
</dbReference>
<dbReference type="InterPro" id="IPR045083">
    <property type="entry name" value="ATP_synth_F0_asu_bact/mt"/>
</dbReference>
<dbReference type="AlphaFoldDB" id="A0A2K8C1J5"/>
<evidence type="ECO:0000256" key="9">
    <source>
        <dbReference type="ARBA" id="ARBA00023136"/>
    </source>
</evidence>
<keyword evidence="7 12" id="KW-1133">Transmembrane helix</keyword>
<feature type="transmembrane region" description="Helical" evidence="12">
    <location>
        <begin position="195"/>
        <end position="220"/>
    </location>
</feature>
<dbReference type="SUPFAM" id="SSF81336">
    <property type="entry name" value="F1F0 ATP synthase subunit A"/>
    <property type="match status" value="1"/>
</dbReference>
<keyword evidence="5 12" id="KW-0812">Transmembrane</keyword>
<keyword evidence="9 12" id="KW-0472">Membrane</keyword>
<evidence type="ECO:0000256" key="5">
    <source>
        <dbReference type="ARBA" id="ARBA00022692"/>
    </source>
</evidence>
<keyword evidence="4" id="KW-0138">CF(0)</keyword>
<dbReference type="PROSITE" id="PS00449">
    <property type="entry name" value="ATPASE_A"/>
    <property type="match status" value="1"/>
</dbReference>
<proteinExistence type="inferred from homology"/>
<protein>
    <recommendedName>
        <fullName evidence="11">ATP synthase subunit a</fullName>
    </recommendedName>
</protein>
<feature type="transmembrane region" description="Helical" evidence="12">
    <location>
        <begin position="132"/>
        <end position="152"/>
    </location>
</feature>
<feature type="transmembrane region" description="Helical" evidence="12">
    <location>
        <begin position="164"/>
        <end position="189"/>
    </location>
</feature>
<feature type="transmembrane region" description="Helical" evidence="12">
    <location>
        <begin position="100"/>
        <end position="120"/>
    </location>
</feature>
<name>A0A2K8C1J5_9BIVA</name>
<dbReference type="NCBIfam" id="TIGR01131">
    <property type="entry name" value="ATP_synt_6_or_A"/>
    <property type="match status" value="1"/>
</dbReference>
<dbReference type="InterPro" id="IPR023011">
    <property type="entry name" value="ATP_synth_F0_asu_AS"/>
</dbReference>
<keyword evidence="13" id="KW-0496">Mitochondrion</keyword>
<dbReference type="PANTHER" id="PTHR11410">
    <property type="entry name" value="ATP SYNTHASE SUBUNIT A"/>
    <property type="match status" value="1"/>
</dbReference>
<accession>A0A2K8C1J5</accession>
<dbReference type="GO" id="GO:0046933">
    <property type="term" value="F:proton-transporting ATP synthase activity, rotational mechanism"/>
    <property type="evidence" value="ECO:0007669"/>
    <property type="project" value="TreeGrafter"/>
</dbReference>
<keyword evidence="10" id="KW-0066">ATP synthesis</keyword>
<evidence type="ECO:0000256" key="1">
    <source>
        <dbReference type="ARBA" id="ARBA00004141"/>
    </source>
</evidence>
<evidence type="ECO:0000256" key="4">
    <source>
        <dbReference type="ARBA" id="ARBA00022547"/>
    </source>
</evidence>
<evidence type="ECO:0000256" key="7">
    <source>
        <dbReference type="ARBA" id="ARBA00022989"/>
    </source>
</evidence>